<dbReference type="AlphaFoldDB" id="A0A0K2T4X2"/>
<accession>A0A0K2T4X2</accession>
<organism evidence="1">
    <name type="scientific">Lepeophtheirus salmonis</name>
    <name type="common">Salmon louse</name>
    <name type="synonym">Caligus salmonis</name>
    <dbReference type="NCBI Taxonomy" id="72036"/>
    <lineage>
        <taxon>Eukaryota</taxon>
        <taxon>Metazoa</taxon>
        <taxon>Ecdysozoa</taxon>
        <taxon>Arthropoda</taxon>
        <taxon>Crustacea</taxon>
        <taxon>Multicrustacea</taxon>
        <taxon>Hexanauplia</taxon>
        <taxon>Copepoda</taxon>
        <taxon>Siphonostomatoida</taxon>
        <taxon>Caligidae</taxon>
        <taxon>Lepeophtheirus</taxon>
    </lineage>
</organism>
<evidence type="ECO:0000313" key="1">
    <source>
        <dbReference type="EMBL" id="CDW21129.1"/>
    </source>
</evidence>
<reference evidence="1" key="1">
    <citation type="submission" date="2014-05" db="EMBL/GenBank/DDBJ databases">
        <authorList>
            <person name="Chronopoulou M."/>
        </authorList>
    </citation>
    <scope>NUCLEOTIDE SEQUENCE</scope>
    <source>
        <tissue evidence="1">Whole organism</tissue>
    </source>
</reference>
<dbReference type="EMBL" id="HACA01003768">
    <property type="protein sequence ID" value="CDW21129.1"/>
    <property type="molecule type" value="Transcribed_RNA"/>
</dbReference>
<proteinExistence type="predicted"/>
<sequence>MVTPHFFSTHSIKHYNKQTKKTAMDNHVGLSSS</sequence>
<protein>
    <submittedName>
        <fullName evidence="1">Uncharacterized protein</fullName>
    </submittedName>
</protein>
<name>A0A0K2T4X2_LEPSM</name>